<keyword evidence="1" id="KW-0472">Membrane</keyword>
<comment type="caution">
    <text evidence="3">The sequence shown here is derived from an EMBL/GenBank/DDBJ whole genome shotgun (WGS) entry which is preliminary data.</text>
</comment>
<feature type="transmembrane region" description="Helical" evidence="1">
    <location>
        <begin position="97"/>
        <end position="117"/>
    </location>
</feature>
<keyword evidence="1" id="KW-1133">Transmembrane helix</keyword>
<evidence type="ECO:0000313" key="3">
    <source>
        <dbReference type="EMBL" id="MBB5016354.1"/>
    </source>
</evidence>
<accession>A0A7W8DFM5</accession>
<sequence length="245" mass="26035">MRISDERLMAYVDGELDAAQAAQVEAAIAADPALAAAVARQRRLRERLRAAFDPVLDQPVPERLLAAARGATTSCAAQVVDLHAVAARRDRPRRWSLPEWAALAAALVLGLVLAQWLPLHDDDLLATAPDGRLLARGELAQALDTRLSGDSTDRIALGLSFRTGDGGYCRSFVLQRPQPLAGLACRQEDGWRVPVLSEAEPAAGGELRLASAPLPPAVLGEIDARIAGEPLDAAAERAARAAGWR</sequence>
<dbReference type="Proteomes" id="UP000519004">
    <property type="component" value="Unassembled WGS sequence"/>
</dbReference>
<proteinExistence type="predicted"/>
<evidence type="ECO:0000313" key="4">
    <source>
        <dbReference type="Proteomes" id="UP000519004"/>
    </source>
</evidence>
<dbReference type="EMBL" id="JACHHX010000018">
    <property type="protein sequence ID" value="MBB5016354.1"/>
    <property type="molecule type" value="Genomic_DNA"/>
</dbReference>
<reference evidence="3 4" key="1">
    <citation type="submission" date="2020-08" db="EMBL/GenBank/DDBJ databases">
        <title>Genomic Encyclopedia of Type Strains, Phase IV (KMG-IV): sequencing the most valuable type-strain genomes for metagenomic binning, comparative biology and taxonomic classification.</title>
        <authorList>
            <person name="Goeker M."/>
        </authorList>
    </citation>
    <scope>NUCLEOTIDE SEQUENCE [LARGE SCALE GENOMIC DNA]</scope>
    <source>
        <strain evidence="3 4">DSM 25897</strain>
    </source>
</reference>
<dbReference type="RefSeq" id="WP_183949022.1">
    <property type="nucleotide sequence ID" value="NZ_JACHHX010000018.1"/>
</dbReference>
<keyword evidence="1" id="KW-0812">Transmembrane</keyword>
<evidence type="ECO:0000256" key="1">
    <source>
        <dbReference type="SAM" id="Phobius"/>
    </source>
</evidence>
<protein>
    <submittedName>
        <fullName evidence="3">Anti-sigma factor ChrR (Cupin superfamily)</fullName>
    </submittedName>
</protein>
<organism evidence="3 4">
    <name type="scientific">Rehaibacterium terrae</name>
    <dbReference type="NCBI Taxonomy" id="1341696"/>
    <lineage>
        <taxon>Bacteria</taxon>
        <taxon>Pseudomonadati</taxon>
        <taxon>Pseudomonadota</taxon>
        <taxon>Gammaproteobacteria</taxon>
        <taxon>Lysobacterales</taxon>
        <taxon>Lysobacteraceae</taxon>
        <taxon>Rehaibacterium</taxon>
    </lineage>
</organism>
<evidence type="ECO:0000259" key="2">
    <source>
        <dbReference type="Pfam" id="PF13490"/>
    </source>
</evidence>
<dbReference type="AlphaFoldDB" id="A0A7W8DFM5"/>
<feature type="domain" description="Putative zinc-finger" evidence="2">
    <location>
        <begin position="6"/>
        <end position="29"/>
    </location>
</feature>
<name>A0A7W8DFM5_9GAMM</name>
<dbReference type="InterPro" id="IPR027383">
    <property type="entry name" value="Znf_put"/>
</dbReference>
<gene>
    <name evidence="3" type="ORF">HNQ58_002269</name>
</gene>
<keyword evidence="4" id="KW-1185">Reference proteome</keyword>
<dbReference type="Pfam" id="PF13490">
    <property type="entry name" value="zf-HC2"/>
    <property type="match status" value="1"/>
</dbReference>